<dbReference type="VEuPathDB" id="VectorBase:LDEU010547"/>
<dbReference type="EMBL" id="NCKV01011999">
    <property type="protein sequence ID" value="RWS21493.1"/>
    <property type="molecule type" value="Genomic_DNA"/>
</dbReference>
<sequence length="448" mass="52515">MKFFKRVIDLFHIWLNTKNVDSKYVVPPIHTFNEYTFEVFGDNLSPEDLLNLSAASSWMKWLVENYCRRKRDLVIHREMSVQQIKFLGSLYLNVVSLRIQDTKFDDWTHLIPEHNEDLYPYEGVFIDACMYFKGIQKLYVNGFRTKDKIDFPVALRSWVDLKHLDLKFIDLDPNHFKMIMPQLESFSSEENLEIKDDKFLKKAKNLKQFNYQNSYCSFSLRILHKLNVKSVKLHCKIDVNKTRLSCFQTVENLYLQIINLSDFHLSSLLLKCPCLKNLTLNVYDNHYFELTKSFINTLAEITTLQKFTLKDEDCARIKYVSCELGNAIIRMVEALSFVPEIVVILKQNRFATNDLHNQTDMRSFDTNTSTESVCNSLTNSSYSENSTISPALESDDHDLAFEAFCDSLVSQMENTANQQRDQRIELYVSCETRFEQTFPNNLSVQFIS</sequence>
<comment type="caution">
    <text evidence="1">The sequence shown here is derived from an EMBL/GenBank/DDBJ whole genome shotgun (WGS) entry which is preliminary data.</text>
</comment>
<dbReference type="Gene3D" id="3.80.10.10">
    <property type="entry name" value="Ribonuclease Inhibitor"/>
    <property type="match status" value="1"/>
</dbReference>
<dbReference type="Proteomes" id="UP000288716">
    <property type="component" value="Unassembled WGS sequence"/>
</dbReference>
<proteinExistence type="predicted"/>
<evidence type="ECO:0008006" key="3">
    <source>
        <dbReference type="Google" id="ProtNLM"/>
    </source>
</evidence>
<accession>A0A443S1Z2</accession>
<organism evidence="1 2">
    <name type="scientific">Leptotrombidium deliense</name>
    <dbReference type="NCBI Taxonomy" id="299467"/>
    <lineage>
        <taxon>Eukaryota</taxon>
        <taxon>Metazoa</taxon>
        <taxon>Ecdysozoa</taxon>
        <taxon>Arthropoda</taxon>
        <taxon>Chelicerata</taxon>
        <taxon>Arachnida</taxon>
        <taxon>Acari</taxon>
        <taxon>Acariformes</taxon>
        <taxon>Trombidiformes</taxon>
        <taxon>Prostigmata</taxon>
        <taxon>Anystina</taxon>
        <taxon>Parasitengona</taxon>
        <taxon>Trombiculoidea</taxon>
        <taxon>Trombiculidae</taxon>
        <taxon>Leptotrombidium</taxon>
    </lineage>
</organism>
<reference evidence="1 2" key="1">
    <citation type="journal article" date="2018" name="Gigascience">
        <title>Genomes of trombidid mites reveal novel predicted allergens and laterally-transferred genes associated with secondary metabolism.</title>
        <authorList>
            <person name="Dong X."/>
            <person name="Chaisiri K."/>
            <person name="Xia D."/>
            <person name="Armstrong S.D."/>
            <person name="Fang Y."/>
            <person name="Donnelly M.J."/>
            <person name="Kadowaki T."/>
            <person name="McGarry J.W."/>
            <person name="Darby A.C."/>
            <person name="Makepeace B.L."/>
        </authorList>
    </citation>
    <scope>NUCLEOTIDE SEQUENCE [LARGE SCALE GENOMIC DNA]</scope>
    <source>
        <strain evidence="1">UoL-UT</strain>
    </source>
</reference>
<evidence type="ECO:0000313" key="1">
    <source>
        <dbReference type="EMBL" id="RWS21493.1"/>
    </source>
</evidence>
<keyword evidence="2" id="KW-1185">Reference proteome</keyword>
<name>A0A443S1Z2_9ACAR</name>
<dbReference type="InterPro" id="IPR032675">
    <property type="entry name" value="LRR_dom_sf"/>
</dbReference>
<dbReference type="SUPFAM" id="SSF52047">
    <property type="entry name" value="RNI-like"/>
    <property type="match status" value="1"/>
</dbReference>
<gene>
    <name evidence="1" type="ORF">B4U80_11845</name>
</gene>
<protein>
    <recommendedName>
        <fullName evidence="3">F-box domain-containing protein</fullName>
    </recommendedName>
</protein>
<dbReference type="AlphaFoldDB" id="A0A443S1Z2"/>
<evidence type="ECO:0000313" key="2">
    <source>
        <dbReference type="Proteomes" id="UP000288716"/>
    </source>
</evidence>